<evidence type="ECO:0008006" key="5">
    <source>
        <dbReference type="Google" id="ProtNLM"/>
    </source>
</evidence>
<evidence type="ECO:0000259" key="1">
    <source>
        <dbReference type="PROSITE" id="PS50112"/>
    </source>
</evidence>
<sequence>MDMGLVEVTEKIRALLRLHPEGLSITAISSHSGINRNTLVKYLEVMQSQGSVGMRQVGAAKVYFPVDRIPASAVRRFCRHYIILDHLLDVIETSASMPPSLGMPVGEHGTSRRIGDLLPGLRGIADLDARLRSALRDEEQTVRWQTDKHQGGRVFSVSFIPTVLESGRPAVSLALEDVTESDNDGNGDELDRLRYQALFEDQNEYIVRLSPEGYVRWANPGYCRMAGQASEELVGQRFQPPVTGDDREQWKRQLNSLSVEVPATTIRGRISARNGATLWQFWTLRALYASSGALLEYQLVGRDVSGYPRYGEEPRRRAPPRERGFWYYEDIAHREEVGSASWFARYAVEMATDGICWIDPSGRILHANRALCGDLGYTRDDLSLLYLPEIDVRCDRESLERMWATLRREGHYHTWSMLRRLDGTLLPSGITAKYLKLNGREYCCAVFRLTSGAGAGDVVWWRSEGLFSTAFDEFPAGLALYDREGSLVRANKAFRELQASLTVSGAWLFRYPGLTREETGMLQRGHQVRSSRSTVCGEGNPRAAPIETIITPLCDPEKHPPAGYLAWVREAAEHENAGTLVRSAGSLLEETLRNLPEAAFVIDRDGRIMAWNRAIETMTGISAADMLGKGDYEYSLPFYQGRVPMLVDRVIGSGSLPGDGYACCIRKEGNCLIAEKTVPLPDGYSRVIREKAFPVYAGSGEIAGAIGFVYDITALRHTEELLRRGWIFNAAALDAIDAPVMVADDGGRIAWCNERCRALTGHDLTGRQVHELFGMDRGDAGEQFTWPGLAKKGERPQVRWSRRTFVQPGAGRFEIYTGYPVTGETLEEPV</sequence>
<dbReference type="KEGG" id="mema:MMAB1_0266"/>
<dbReference type="PROSITE" id="PS50113">
    <property type="entry name" value="PAC"/>
    <property type="match status" value="1"/>
</dbReference>
<dbReference type="InterPro" id="IPR052155">
    <property type="entry name" value="Biofilm_reg_signaling"/>
</dbReference>
<dbReference type="InterPro" id="IPR013767">
    <property type="entry name" value="PAS_fold"/>
</dbReference>
<dbReference type="SUPFAM" id="SSF55785">
    <property type="entry name" value="PYP-like sensor domain (PAS domain)"/>
    <property type="match status" value="4"/>
</dbReference>
<dbReference type="AlphaFoldDB" id="A0A0X3BHH5"/>
<dbReference type="Pfam" id="PF08448">
    <property type="entry name" value="PAS_4"/>
    <property type="match status" value="1"/>
</dbReference>
<dbReference type="Proteomes" id="UP000069850">
    <property type="component" value="Chromosome 1"/>
</dbReference>
<name>A0A0X3BHH5_9EURY</name>
<gene>
    <name evidence="3" type="ORF">MMAB1_0266</name>
</gene>
<dbReference type="Gene3D" id="3.30.450.20">
    <property type="entry name" value="PAS domain"/>
    <property type="match status" value="3"/>
</dbReference>
<proteinExistence type="predicted"/>
<dbReference type="PROSITE" id="PS50112">
    <property type="entry name" value="PAS"/>
    <property type="match status" value="2"/>
</dbReference>
<dbReference type="GO" id="GO:0006355">
    <property type="term" value="P:regulation of DNA-templated transcription"/>
    <property type="evidence" value="ECO:0007669"/>
    <property type="project" value="InterPro"/>
</dbReference>
<evidence type="ECO:0000313" key="3">
    <source>
        <dbReference type="EMBL" id="CVK31483.1"/>
    </source>
</evidence>
<dbReference type="CDD" id="cd00130">
    <property type="entry name" value="PAS"/>
    <property type="match status" value="3"/>
</dbReference>
<feature type="domain" description="PAC" evidence="2">
    <location>
        <begin position="672"/>
        <end position="724"/>
    </location>
</feature>
<dbReference type="SMART" id="SM00091">
    <property type="entry name" value="PAS"/>
    <property type="match status" value="4"/>
</dbReference>
<dbReference type="InterPro" id="IPR013656">
    <property type="entry name" value="PAS_4"/>
</dbReference>
<accession>A0A0X3BHH5</accession>
<protein>
    <recommendedName>
        <fullName evidence="5">PAS domain S-box protein</fullName>
    </recommendedName>
</protein>
<dbReference type="Pfam" id="PF00989">
    <property type="entry name" value="PAS"/>
    <property type="match status" value="2"/>
</dbReference>
<organism evidence="3 4">
    <name type="scientific">Methanoculleus bourgensis</name>
    <dbReference type="NCBI Taxonomy" id="83986"/>
    <lineage>
        <taxon>Archaea</taxon>
        <taxon>Methanobacteriati</taxon>
        <taxon>Methanobacteriota</taxon>
        <taxon>Stenosarchaea group</taxon>
        <taxon>Methanomicrobia</taxon>
        <taxon>Methanomicrobiales</taxon>
        <taxon>Methanomicrobiaceae</taxon>
        <taxon>Methanoculleus</taxon>
    </lineage>
</organism>
<dbReference type="NCBIfam" id="TIGR00229">
    <property type="entry name" value="sensory_box"/>
    <property type="match status" value="3"/>
</dbReference>
<evidence type="ECO:0000313" key="4">
    <source>
        <dbReference type="Proteomes" id="UP000069850"/>
    </source>
</evidence>
<dbReference type="Pfam" id="PF13188">
    <property type="entry name" value="PAS_8"/>
    <property type="match status" value="1"/>
</dbReference>
<dbReference type="PANTHER" id="PTHR44757:SF2">
    <property type="entry name" value="BIOFILM ARCHITECTURE MAINTENANCE PROTEIN MBAA"/>
    <property type="match status" value="1"/>
</dbReference>
<dbReference type="EMBL" id="LT158599">
    <property type="protein sequence ID" value="CVK31483.1"/>
    <property type="molecule type" value="Genomic_DNA"/>
</dbReference>
<dbReference type="InterPro" id="IPR000700">
    <property type="entry name" value="PAS-assoc_C"/>
</dbReference>
<dbReference type="InterPro" id="IPR035965">
    <property type="entry name" value="PAS-like_dom_sf"/>
</dbReference>
<reference evidence="3 4" key="1">
    <citation type="submission" date="2016-01" db="EMBL/GenBank/DDBJ databases">
        <authorList>
            <person name="Manzoor S."/>
        </authorList>
    </citation>
    <scope>NUCLEOTIDE SEQUENCE [LARGE SCALE GENOMIC DNA]</scope>
    <source>
        <strain evidence="3">Methanoculleus sp MAB1</strain>
    </source>
</reference>
<feature type="domain" description="PAS" evidence="1">
    <location>
        <begin position="584"/>
        <end position="654"/>
    </location>
</feature>
<dbReference type="InterPro" id="IPR000014">
    <property type="entry name" value="PAS"/>
</dbReference>
<dbReference type="PANTHER" id="PTHR44757">
    <property type="entry name" value="DIGUANYLATE CYCLASE DGCP"/>
    <property type="match status" value="1"/>
</dbReference>
<evidence type="ECO:0000259" key="2">
    <source>
        <dbReference type="PROSITE" id="PS50113"/>
    </source>
</evidence>
<feature type="domain" description="PAS" evidence="1">
    <location>
        <begin position="191"/>
        <end position="236"/>
    </location>
</feature>